<dbReference type="AlphaFoldDB" id="Q0W422"/>
<dbReference type="GeneID" id="5143184"/>
<gene>
    <name evidence="2" type="primary">sulP</name>
    <name evidence="2" type="ORF">RCIX1638</name>
</gene>
<evidence type="ECO:0000313" key="2">
    <source>
        <dbReference type="EMBL" id="CAJ36871.1"/>
    </source>
</evidence>
<reference evidence="2 3" key="1">
    <citation type="journal article" date="2006" name="Science">
        <title>Genome of rice cluster I archaea -- the key methane producers in the rice rhizosphere.</title>
        <authorList>
            <person name="Erkel C."/>
            <person name="Kube M."/>
            <person name="Reinhardt R."/>
            <person name="Liesack W."/>
        </authorList>
    </citation>
    <scope>NUCLEOTIDE SEQUENCE [LARGE SCALE GENOMIC DNA]</scope>
    <source>
        <strain evidence="3">DSM 22066 / NBRC 105507 / MRE50</strain>
    </source>
</reference>
<feature type="transmembrane region" description="Helical" evidence="1">
    <location>
        <begin position="80"/>
        <end position="99"/>
    </location>
</feature>
<protein>
    <submittedName>
        <fullName evidence="2">Sulfate permease</fullName>
    </submittedName>
</protein>
<evidence type="ECO:0000313" key="3">
    <source>
        <dbReference type="Proteomes" id="UP000000663"/>
    </source>
</evidence>
<dbReference type="KEGG" id="rci:RCIX1638"/>
<accession>Q0W422</accession>
<dbReference type="PANTHER" id="PTHR31970">
    <property type="match status" value="1"/>
</dbReference>
<keyword evidence="1" id="KW-1133">Transmembrane helix</keyword>
<feature type="transmembrane region" description="Helical" evidence="1">
    <location>
        <begin position="239"/>
        <end position="259"/>
    </location>
</feature>
<keyword evidence="1" id="KW-0472">Membrane</keyword>
<dbReference type="RefSeq" id="WP_012035692.1">
    <property type="nucleotide sequence ID" value="NC_009464.1"/>
</dbReference>
<dbReference type="InterPro" id="IPR031563">
    <property type="entry name" value="MOT1/MOT2"/>
</dbReference>
<dbReference type="PANTHER" id="PTHR31970:SF9">
    <property type="entry name" value="MOLYBDATE TRANSPORTER 2"/>
    <property type="match status" value="1"/>
</dbReference>
<keyword evidence="1" id="KW-0812">Transmembrane</keyword>
<organism evidence="2 3">
    <name type="scientific">Methanocella arvoryzae (strain DSM 22066 / NBRC 105507 / MRE50)</name>
    <dbReference type="NCBI Taxonomy" id="351160"/>
    <lineage>
        <taxon>Archaea</taxon>
        <taxon>Methanobacteriati</taxon>
        <taxon>Methanobacteriota</taxon>
        <taxon>Stenosarchaea group</taxon>
        <taxon>Methanomicrobia</taxon>
        <taxon>Methanocellales</taxon>
        <taxon>Methanocellaceae</taxon>
        <taxon>Methanocella</taxon>
    </lineage>
</organism>
<name>Q0W422_METAR</name>
<feature type="transmembrane region" description="Helical" evidence="1">
    <location>
        <begin position="106"/>
        <end position="125"/>
    </location>
</feature>
<dbReference type="STRING" id="351160.RCIX1638"/>
<dbReference type="EMBL" id="AM114193">
    <property type="protein sequence ID" value="CAJ36871.1"/>
    <property type="molecule type" value="Genomic_DNA"/>
</dbReference>
<feature type="transmembrane region" description="Helical" evidence="1">
    <location>
        <begin position="39"/>
        <end position="60"/>
    </location>
</feature>
<feature type="transmembrane region" description="Helical" evidence="1">
    <location>
        <begin position="158"/>
        <end position="178"/>
    </location>
</feature>
<evidence type="ECO:0000256" key="1">
    <source>
        <dbReference type="SAM" id="Phobius"/>
    </source>
</evidence>
<dbReference type="Pfam" id="PF16983">
    <property type="entry name" value="MFS_MOT1"/>
    <property type="match status" value="2"/>
</dbReference>
<dbReference type="eggNOG" id="arCOG02806">
    <property type="taxonomic scope" value="Archaea"/>
</dbReference>
<dbReference type="OrthoDB" id="117479at2157"/>
<feature type="transmembrane region" description="Helical" evidence="1">
    <location>
        <begin position="12"/>
        <end position="32"/>
    </location>
</feature>
<dbReference type="GO" id="GO:0015098">
    <property type="term" value="F:molybdate ion transmembrane transporter activity"/>
    <property type="evidence" value="ECO:0007669"/>
    <property type="project" value="InterPro"/>
</dbReference>
<proteinExistence type="predicted"/>
<feature type="transmembrane region" description="Helical" evidence="1">
    <location>
        <begin position="271"/>
        <end position="291"/>
    </location>
</feature>
<keyword evidence="3" id="KW-1185">Reference proteome</keyword>
<feature type="transmembrane region" description="Helical" evidence="1">
    <location>
        <begin position="327"/>
        <end position="355"/>
    </location>
</feature>
<dbReference type="Proteomes" id="UP000000663">
    <property type="component" value="Chromosome"/>
</dbReference>
<feature type="transmembrane region" description="Helical" evidence="1">
    <location>
        <begin position="131"/>
        <end position="151"/>
    </location>
</feature>
<sequence>MPAPKFTLPEFTGSLADLGTIIPFILIAVSVTGMKLGPILLAFGLFYVVSGLIYRLPVAVEPLKAVGAIAVSSSLTQGEIVGAGIFVGLFFLLLGVTGLIDKIAKVFPISLIRGVQLGLALVLLVKGGQFILGDPYLGLLAVGLFVFARFVNQRHSDLNFPGALLVFIIGIAYGFYVFGVPPVQLSIPLDIFVPTAGDLVSGAYKAGIAQLPLTLTNAVLATSLLASDLFKEKVSNRKLSTTIGGACVVAPLLGGFPMCHGAGGMAAHYQFGARTGGADIMIGVLFIALSFVATSPMLALIPAGILGTLLFFAGVEMLRNAVRTDRMLVTAAAGVVMLLVDPTVGLAAGIVMYGLSKLFRPDGWESPWLKQKR</sequence>